<dbReference type="Gene3D" id="3.40.50.2000">
    <property type="entry name" value="Glycogen Phosphorylase B"/>
    <property type="match status" value="2"/>
</dbReference>
<feature type="domain" description="Erythromycin biosynthesis protein CIII-like C-terminal" evidence="4">
    <location>
        <begin position="605"/>
        <end position="698"/>
    </location>
</feature>
<dbReference type="InterPro" id="IPR010610">
    <property type="entry name" value="EryCIII-like_C"/>
</dbReference>
<feature type="compositionally biased region" description="Polar residues" evidence="2">
    <location>
        <begin position="1"/>
        <end position="14"/>
    </location>
</feature>
<proteinExistence type="predicted"/>
<feature type="compositionally biased region" description="Basic and acidic residues" evidence="2">
    <location>
        <begin position="931"/>
        <end position="943"/>
    </location>
</feature>
<dbReference type="FunFam" id="3.40.50.2000:FF:000100">
    <property type="entry name" value="Glycosyltransferase family 1 protein"/>
    <property type="match status" value="1"/>
</dbReference>
<evidence type="ECO:0000256" key="1">
    <source>
        <dbReference type="ARBA" id="ARBA00022679"/>
    </source>
</evidence>
<feature type="compositionally biased region" description="Basic and acidic residues" evidence="2">
    <location>
        <begin position="1218"/>
        <end position="1247"/>
    </location>
</feature>
<name>A0AAE0IC64_9PEZI</name>
<accession>A0AAE0IC64</accession>
<dbReference type="GO" id="GO:0005975">
    <property type="term" value="P:carbohydrate metabolic process"/>
    <property type="evidence" value="ECO:0007669"/>
    <property type="project" value="InterPro"/>
</dbReference>
<feature type="compositionally biased region" description="Basic residues" evidence="2">
    <location>
        <begin position="822"/>
        <end position="848"/>
    </location>
</feature>
<dbReference type="FunFam" id="3.40.50.2000:FF:000009">
    <property type="entry name" value="Sterol 3-beta-glucosyltransferase UGT80A2"/>
    <property type="match status" value="1"/>
</dbReference>
<feature type="region of interest" description="Disordered" evidence="2">
    <location>
        <begin position="1"/>
        <end position="196"/>
    </location>
</feature>
<dbReference type="PANTHER" id="PTHR48050:SF5">
    <property type="entry name" value="UDP-GLUCOSE,STEROL TRANSFERASE"/>
    <property type="match status" value="1"/>
</dbReference>
<feature type="compositionally biased region" description="Basic and acidic residues" evidence="2">
    <location>
        <begin position="900"/>
        <end position="909"/>
    </location>
</feature>
<dbReference type="CDD" id="cd03784">
    <property type="entry name" value="GT1_Gtf-like"/>
    <property type="match status" value="1"/>
</dbReference>
<reference evidence="5" key="2">
    <citation type="submission" date="2023-06" db="EMBL/GenBank/DDBJ databases">
        <authorList>
            <consortium name="Lawrence Berkeley National Laboratory"/>
            <person name="Haridas S."/>
            <person name="Hensen N."/>
            <person name="Bonometti L."/>
            <person name="Westerberg I."/>
            <person name="Brannstrom I.O."/>
            <person name="Guillou S."/>
            <person name="Cros-Aarteil S."/>
            <person name="Calhoun S."/>
            <person name="Kuo A."/>
            <person name="Mondo S."/>
            <person name="Pangilinan J."/>
            <person name="Riley R."/>
            <person name="Labutti K."/>
            <person name="Andreopoulos B."/>
            <person name="Lipzen A."/>
            <person name="Chen C."/>
            <person name="Yanf M."/>
            <person name="Daum C."/>
            <person name="Ng V."/>
            <person name="Clum A."/>
            <person name="Steindorff A."/>
            <person name="Ohm R."/>
            <person name="Martin F."/>
            <person name="Silar P."/>
            <person name="Natvig D."/>
            <person name="Lalanne C."/>
            <person name="Gautier V."/>
            <person name="Ament-Velasquez S.L."/>
            <person name="Kruys A."/>
            <person name="Hutchinson M.I."/>
            <person name="Powell A.J."/>
            <person name="Barry K."/>
            <person name="Miller A.N."/>
            <person name="Grigoriev I.V."/>
            <person name="Debuchy R."/>
            <person name="Gladieux P."/>
            <person name="Thoren M.H."/>
            <person name="Johannesson H."/>
        </authorList>
    </citation>
    <scope>NUCLEOTIDE SEQUENCE</scope>
    <source>
        <strain evidence="5">CBS 118394</strain>
    </source>
</reference>
<feature type="compositionally biased region" description="Acidic residues" evidence="2">
    <location>
        <begin position="910"/>
        <end position="921"/>
    </location>
</feature>
<feature type="region of interest" description="Disordered" evidence="2">
    <location>
        <begin position="816"/>
        <end position="957"/>
    </location>
</feature>
<protein>
    <submittedName>
        <fullName evidence="5">UDP-Glycosyltransferase/glycogen phosphorylase</fullName>
    </submittedName>
</protein>
<feature type="compositionally biased region" description="Low complexity" evidence="2">
    <location>
        <begin position="1369"/>
        <end position="1380"/>
    </location>
</feature>
<feature type="compositionally biased region" description="Basic and acidic residues" evidence="2">
    <location>
        <begin position="1356"/>
        <end position="1368"/>
    </location>
</feature>
<evidence type="ECO:0000313" key="5">
    <source>
        <dbReference type="EMBL" id="KAK3322405.1"/>
    </source>
</evidence>
<dbReference type="EMBL" id="JAUEDM010000003">
    <property type="protein sequence ID" value="KAK3322405.1"/>
    <property type="molecule type" value="Genomic_DNA"/>
</dbReference>
<evidence type="ECO:0000313" key="6">
    <source>
        <dbReference type="Proteomes" id="UP001283341"/>
    </source>
</evidence>
<evidence type="ECO:0000259" key="4">
    <source>
        <dbReference type="Pfam" id="PF06722"/>
    </source>
</evidence>
<feature type="compositionally biased region" description="Polar residues" evidence="2">
    <location>
        <begin position="50"/>
        <end position="63"/>
    </location>
</feature>
<dbReference type="PANTHER" id="PTHR48050">
    <property type="entry name" value="STEROL 3-BETA-GLUCOSYLTRANSFERASE"/>
    <property type="match status" value="1"/>
</dbReference>
<comment type="caution">
    <text evidence="5">The sequence shown here is derived from an EMBL/GenBank/DDBJ whole genome shotgun (WGS) entry which is preliminary data.</text>
</comment>
<feature type="compositionally biased region" description="Low complexity" evidence="2">
    <location>
        <begin position="1396"/>
        <end position="1407"/>
    </location>
</feature>
<evidence type="ECO:0000259" key="3">
    <source>
        <dbReference type="Pfam" id="PF03033"/>
    </source>
</evidence>
<feature type="compositionally biased region" description="Basic and acidic residues" evidence="2">
    <location>
        <begin position="1314"/>
        <end position="1338"/>
    </location>
</feature>
<gene>
    <name evidence="5" type="ORF">B0H66DRAFT_590149</name>
</gene>
<feature type="compositionally biased region" description="Basic and acidic residues" evidence="2">
    <location>
        <begin position="1420"/>
        <end position="1437"/>
    </location>
</feature>
<feature type="compositionally biased region" description="Basic and acidic residues" evidence="2">
    <location>
        <begin position="855"/>
        <end position="866"/>
    </location>
</feature>
<dbReference type="InterPro" id="IPR050426">
    <property type="entry name" value="Glycosyltransferase_28"/>
</dbReference>
<dbReference type="InterPro" id="IPR004276">
    <property type="entry name" value="GlycoTrans_28_N"/>
</dbReference>
<dbReference type="SUPFAM" id="SSF53756">
    <property type="entry name" value="UDP-Glycosyltransferase/glycogen phosphorylase"/>
    <property type="match status" value="1"/>
</dbReference>
<feature type="compositionally biased region" description="Low complexity" evidence="2">
    <location>
        <begin position="145"/>
        <end position="155"/>
    </location>
</feature>
<feature type="compositionally biased region" description="Polar residues" evidence="2">
    <location>
        <begin position="1286"/>
        <end position="1304"/>
    </location>
</feature>
<dbReference type="GO" id="GO:0016906">
    <property type="term" value="F:sterol 3-beta-glucosyltransferase activity"/>
    <property type="evidence" value="ECO:0007669"/>
    <property type="project" value="UniProtKB-ARBA"/>
</dbReference>
<feature type="compositionally biased region" description="Basic and acidic residues" evidence="2">
    <location>
        <begin position="876"/>
        <end position="885"/>
    </location>
</feature>
<evidence type="ECO:0000256" key="2">
    <source>
        <dbReference type="SAM" id="MobiDB-lite"/>
    </source>
</evidence>
<dbReference type="Pfam" id="PF03033">
    <property type="entry name" value="Glyco_transf_28"/>
    <property type="match status" value="1"/>
</dbReference>
<dbReference type="InterPro" id="IPR002213">
    <property type="entry name" value="UDP_glucos_trans"/>
</dbReference>
<dbReference type="Proteomes" id="UP001283341">
    <property type="component" value="Unassembled WGS sequence"/>
</dbReference>
<feature type="compositionally biased region" description="Basic and acidic residues" evidence="2">
    <location>
        <begin position="1381"/>
        <end position="1395"/>
    </location>
</feature>
<feature type="domain" description="Glycosyltransferase family 28 N-terminal" evidence="3">
    <location>
        <begin position="284"/>
        <end position="445"/>
    </location>
</feature>
<keyword evidence="6" id="KW-1185">Reference proteome</keyword>
<keyword evidence="1" id="KW-0808">Transferase</keyword>
<reference evidence="5" key="1">
    <citation type="journal article" date="2023" name="Mol. Phylogenet. Evol.">
        <title>Genome-scale phylogeny and comparative genomics of the fungal order Sordariales.</title>
        <authorList>
            <person name="Hensen N."/>
            <person name="Bonometti L."/>
            <person name="Westerberg I."/>
            <person name="Brannstrom I.O."/>
            <person name="Guillou S."/>
            <person name="Cros-Aarteil S."/>
            <person name="Calhoun S."/>
            <person name="Haridas S."/>
            <person name="Kuo A."/>
            <person name="Mondo S."/>
            <person name="Pangilinan J."/>
            <person name="Riley R."/>
            <person name="LaButti K."/>
            <person name="Andreopoulos B."/>
            <person name="Lipzen A."/>
            <person name="Chen C."/>
            <person name="Yan M."/>
            <person name="Daum C."/>
            <person name="Ng V."/>
            <person name="Clum A."/>
            <person name="Steindorff A."/>
            <person name="Ohm R.A."/>
            <person name="Martin F."/>
            <person name="Silar P."/>
            <person name="Natvig D.O."/>
            <person name="Lalanne C."/>
            <person name="Gautier V."/>
            <person name="Ament-Velasquez S.L."/>
            <person name="Kruys A."/>
            <person name="Hutchinson M.I."/>
            <person name="Powell A.J."/>
            <person name="Barry K."/>
            <person name="Miller A.N."/>
            <person name="Grigoriev I.V."/>
            <person name="Debuchy R."/>
            <person name="Gladieux P."/>
            <person name="Hiltunen Thoren M."/>
            <person name="Johannesson H."/>
        </authorList>
    </citation>
    <scope>NUCLEOTIDE SEQUENCE</scope>
    <source>
        <strain evidence="5">CBS 118394</strain>
    </source>
</reference>
<sequence>MASSNLQPQSSFASTDGGDATPVHLESTLQDGHKATVVRDGQGSIVYPSTVPQETQSPKTPSSMTPPLPLHTTQEQHEEAQTAPRTSQQYPRKVKTEPTHPSSSSSRPTAKQSTSDAGPRGGQPAKMAMKRSGTTLSAFRHADDVSSSSESSSSSSDEDEDEGYGRRQQYGVRTADTSTPTPQHKKKSHKHQANDDRFRRFKVGNDNYRTKGKVSKRDGRLSISVKDMSNTGYLAKALGTAVKKVMPAPEANAGGDVDALPIVSMLSSASTTAADKIPCPKLNIVIMVIGSRGDAQPFLKIGKVLKEQCGHRVRIATHPAFRDFVEKDSGLEFFSVGGDPSELMAFMVKNPGMIPTLETVKAGDIGRRRAAMAEMFDGFWRACINATDDEKDIRNVKMMDKKDPFVADAIIANPPSFAHIHCAEALGIPLHLMFTFPYTPTQAFPHPLASIKKSNVDPGYTNFISYPLVEMMVWQGLGDLVNDFRVKTLGLDPVSTLWAPGATYRLHVPFTYLWSPGLVPKPEDWGDEVDIAGFVFLDLASTFKPPDPLTKFLEAGEAPVYIGFGSIVVDDADRFTNMIFEAVKLAGVRALVSKGWGGLGGDSLDVPENIFMLDNTPHDWLFPKVRACVIHGGAGTTAAALKCGKPTMIVPFFGDQHFWGSMVGNAGAGPDPVPYKSLTAEKLAEGIKFCLTEEAVKGAGEIAKNIELEGDGAENACKAFHKNLALSGKNSMRCSILEDRVAAWQLKDTSLRLSPMAADLAVEKGYASWKKLRLLRHNEWNDFEGPGEPVTGLAGSLVGSLGDVFSGIGGVPYRITKDANKRKERKKKREERHLRHQQQKEQRQHRKASKAESAAAEKKNKGKEKSGSAGQQQTEVTDHATHTREAIPSASGGGGDQEDGDKREDKDQTDVEADDGDQAEEEQQRGMVKTSRSDRAVFSRRDTQLTTTTTGEPDNPAEEVAHQVGRGAYKSAAALARAPVDLSLALAQGFHNAPRLYGDDTVRRPTRVTGIRSGLRAARREFVYGIYDGWTGVVLLPLRGAREGGFGGFVRGVGMGVTGFVLKDIAAVIGPFGYTLKGVAKQVEKGQKKGNGGKIRKARIVQGRREIQSLSAAERKAKELEVIEGWEVMRRLWEVLEEDEKKERKKVTAWRRVVVRGSKGKKQRKRGLGAAFESVSIARKALAAMVEEEKEGGAKEGVNSGLERVVGEDEGRNGAGRDVGKSRASDAKEKKERRKEALEKQKVEGKKKWWKSKTTKSGGGNKEAERNGRVVYEEALDGKDDGVTNEHPSQGQQPKRQDTAQTNGVVKFPDLEEGESRGNEEAKDMKKGGDNKHDREQKATQQGRAIPEVGPLKARIAVEAEKDKEHSGTRTSTDTSTDMMKTAKSEVDGQEEKKTTGTTVNGGVPKPNGFHRPGSVAPHDTSRSGRASEDKTGKEQQRNPFSPVSDEDNSGVRTMGHKLGVL</sequence>
<organism evidence="5 6">
    <name type="scientific">Apodospora peruviana</name>
    <dbReference type="NCBI Taxonomy" id="516989"/>
    <lineage>
        <taxon>Eukaryota</taxon>
        <taxon>Fungi</taxon>
        <taxon>Dikarya</taxon>
        <taxon>Ascomycota</taxon>
        <taxon>Pezizomycotina</taxon>
        <taxon>Sordariomycetes</taxon>
        <taxon>Sordariomycetidae</taxon>
        <taxon>Sordariales</taxon>
        <taxon>Lasiosphaeriaceae</taxon>
        <taxon>Apodospora</taxon>
    </lineage>
</organism>
<feature type="compositionally biased region" description="Low complexity" evidence="2">
    <location>
        <begin position="99"/>
        <end position="115"/>
    </location>
</feature>
<dbReference type="Pfam" id="PF06722">
    <property type="entry name" value="EryCIII-like_C"/>
    <property type="match status" value="1"/>
</dbReference>
<feature type="compositionally biased region" description="Basic and acidic residues" evidence="2">
    <location>
        <begin position="1262"/>
        <end position="1284"/>
    </location>
</feature>
<feature type="region of interest" description="Disordered" evidence="2">
    <location>
        <begin position="1189"/>
        <end position="1462"/>
    </location>
</feature>